<proteinExistence type="predicted"/>
<evidence type="ECO:0000313" key="1">
    <source>
        <dbReference type="EMBL" id="ETO33525.1"/>
    </source>
</evidence>
<dbReference type="Proteomes" id="UP000023152">
    <property type="component" value="Unassembled WGS sequence"/>
</dbReference>
<dbReference type="AlphaFoldDB" id="X6P4R0"/>
<organism evidence="1 2">
    <name type="scientific">Reticulomyxa filosa</name>
    <dbReference type="NCBI Taxonomy" id="46433"/>
    <lineage>
        <taxon>Eukaryota</taxon>
        <taxon>Sar</taxon>
        <taxon>Rhizaria</taxon>
        <taxon>Retaria</taxon>
        <taxon>Foraminifera</taxon>
        <taxon>Monothalamids</taxon>
        <taxon>Reticulomyxidae</taxon>
        <taxon>Reticulomyxa</taxon>
    </lineage>
</organism>
<dbReference type="EMBL" id="ASPP01003324">
    <property type="protein sequence ID" value="ETO33525.1"/>
    <property type="molecule type" value="Genomic_DNA"/>
</dbReference>
<protein>
    <submittedName>
        <fullName evidence="1">Uncharacterized protein</fullName>
    </submittedName>
</protein>
<reference evidence="1 2" key="1">
    <citation type="journal article" date="2013" name="Curr. Biol.">
        <title>The Genome of the Foraminiferan Reticulomyxa filosa.</title>
        <authorList>
            <person name="Glockner G."/>
            <person name="Hulsmann N."/>
            <person name="Schleicher M."/>
            <person name="Noegel A.A."/>
            <person name="Eichinger L."/>
            <person name="Gallinger C."/>
            <person name="Pawlowski J."/>
            <person name="Sierra R."/>
            <person name="Euteneuer U."/>
            <person name="Pillet L."/>
            <person name="Moustafa A."/>
            <person name="Platzer M."/>
            <person name="Groth M."/>
            <person name="Szafranski K."/>
            <person name="Schliwa M."/>
        </authorList>
    </citation>
    <scope>NUCLEOTIDE SEQUENCE [LARGE SCALE GENOMIC DNA]</scope>
</reference>
<keyword evidence="2" id="KW-1185">Reference proteome</keyword>
<gene>
    <name evidence="1" type="ORF">RFI_03579</name>
</gene>
<evidence type="ECO:0000313" key="2">
    <source>
        <dbReference type="Proteomes" id="UP000023152"/>
    </source>
</evidence>
<comment type="caution">
    <text evidence="1">The sequence shown here is derived from an EMBL/GenBank/DDBJ whole genome shotgun (WGS) entry which is preliminary data.</text>
</comment>
<name>X6P4R0_RETFI</name>
<accession>X6P4R0</accession>
<sequence>MSAVSYDITKLSLSFFMLSQYYTFFYCGLCAGSSKIEQRGANGCSNWQRANGNSFTVVALNASGALQDRALDKVPRQVKIVQLVSPPHRHKKNKLKKNGVEIHTEFPLKEKIVYIHIFIYSPILPKKQKKFEVFTTGKRRKLKLILDPVISIYLFVFKKLGNDTLFLCRIINKKKEHEMIKKEEEKKKIIIKKKIIEKTKKNL</sequence>